<organism evidence="7 8">
    <name type="scientific">Achlya hypogyna</name>
    <name type="common">Oomycete</name>
    <name type="synonym">Protoachlya hypogyna</name>
    <dbReference type="NCBI Taxonomy" id="1202772"/>
    <lineage>
        <taxon>Eukaryota</taxon>
        <taxon>Sar</taxon>
        <taxon>Stramenopiles</taxon>
        <taxon>Oomycota</taxon>
        <taxon>Saprolegniomycetes</taxon>
        <taxon>Saprolegniales</taxon>
        <taxon>Achlyaceae</taxon>
        <taxon>Achlya</taxon>
    </lineage>
</organism>
<dbReference type="PRINTS" id="PR00070">
    <property type="entry name" value="DHFR"/>
</dbReference>
<evidence type="ECO:0000313" key="7">
    <source>
        <dbReference type="EMBL" id="OQR83973.1"/>
    </source>
</evidence>
<sequence length="163" mass="18499">MQIKIIAAVPRNRVIGRNGQLPWSLPKDWNYFLSQVKGHVSIMGRTCLEEFAAGPDFPVIAVSASLVKAGKRQPYVTFVSSYADALTEARSRCIDQVWILGGERIYTEALNDAHKLYITRIDDEFDGDTFFPEWDKLFTKLESQVPDEDNGIKLDFEVWSKAP</sequence>
<evidence type="ECO:0000256" key="1">
    <source>
        <dbReference type="ARBA" id="ARBA00004903"/>
    </source>
</evidence>
<reference evidence="7 8" key="1">
    <citation type="journal article" date="2014" name="Genome Biol. Evol.">
        <title>The secreted proteins of Achlya hypogyna and Thraustotheca clavata identify the ancestral oomycete secretome and reveal gene acquisitions by horizontal gene transfer.</title>
        <authorList>
            <person name="Misner I."/>
            <person name="Blouin N."/>
            <person name="Leonard G."/>
            <person name="Richards T.A."/>
            <person name="Lane C.E."/>
        </authorList>
    </citation>
    <scope>NUCLEOTIDE SEQUENCE [LARGE SCALE GENOMIC DNA]</scope>
    <source>
        <strain evidence="7 8">ATCC 48635</strain>
    </source>
</reference>
<dbReference type="Proteomes" id="UP000243579">
    <property type="component" value="Unassembled WGS sequence"/>
</dbReference>
<dbReference type="GO" id="GO:0004146">
    <property type="term" value="F:dihydrofolate reductase activity"/>
    <property type="evidence" value="ECO:0007669"/>
    <property type="project" value="UniProtKB-EC"/>
</dbReference>
<dbReference type="PANTHER" id="PTHR48069:SF3">
    <property type="entry name" value="DIHYDROFOLATE REDUCTASE"/>
    <property type="match status" value="1"/>
</dbReference>
<comment type="pathway">
    <text evidence="1">Cofactor biosynthesis; tetrahydrofolate biosynthesis; 5,6,7,8-tetrahydrofolate from 7,8-dihydrofolate: step 1/1.</text>
</comment>
<dbReference type="EMBL" id="JNBR01002025">
    <property type="protein sequence ID" value="OQR83973.1"/>
    <property type="molecule type" value="Genomic_DNA"/>
</dbReference>
<dbReference type="GO" id="GO:0005739">
    <property type="term" value="C:mitochondrion"/>
    <property type="evidence" value="ECO:0007669"/>
    <property type="project" value="TreeGrafter"/>
</dbReference>
<feature type="domain" description="DHFR" evidence="6">
    <location>
        <begin position="2"/>
        <end position="161"/>
    </location>
</feature>
<dbReference type="GO" id="GO:0046654">
    <property type="term" value="P:tetrahydrofolate biosynthetic process"/>
    <property type="evidence" value="ECO:0007669"/>
    <property type="project" value="InterPro"/>
</dbReference>
<keyword evidence="8" id="KW-1185">Reference proteome</keyword>
<dbReference type="EC" id="1.5.1.3" evidence="2"/>
<dbReference type="AlphaFoldDB" id="A0A1V9YDZ9"/>
<dbReference type="CDD" id="cd00209">
    <property type="entry name" value="DHFR"/>
    <property type="match status" value="1"/>
</dbReference>
<dbReference type="GO" id="GO:0006730">
    <property type="term" value="P:one-carbon metabolic process"/>
    <property type="evidence" value="ECO:0007669"/>
    <property type="project" value="UniProtKB-KW"/>
</dbReference>
<evidence type="ECO:0000313" key="8">
    <source>
        <dbReference type="Proteomes" id="UP000243579"/>
    </source>
</evidence>
<keyword evidence="3" id="KW-0554">One-carbon metabolism</keyword>
<gene>
    <name evidence="7" type="ORF">ACHHYP_14067</name>
</gene>
<dbReference type="PANTHER" id="PTHR48069">
    <property type="entry name" value="DIHYDROFOLATE REDUCTASE"/>
    <property type="match status" value="1"/>
</dbReference>
<dbReference type="GO" id="GO:0046655">
    <property type="term" value="P:folic acid metabolic process"/>
    <property type="evidence" value="ECO:0007669"/>
    <property type="project" value="TreeGrafter"/>
</dbReference>
<evidence type="ECO:0000256" key="3">
    <source>
        <dbReference type="ARBA" id="ARBA00022563"/>
    </source>
</evidence>
<evidence type="ECO:0000259" key="6">
    <source>
        <dbReference type="PROSITE" id="PS51330"/>
    </source>
</evidence>
<comment type="caution">
    <text evidence="7">The sequence shown here is derived from an EMBL/GenBank/DDBJ whole genome shotgun (WGS) entry which is preliminary data.</text>
</comment>
<dbReference type="InterPro" id="IPR001796">
    <property type="entry name" value="DHFR_dom"/>
</dbReference>
<name>A0A1V9YDZ9_ACHHY</name>
<evidence type="ECO:0000256" key="2">
    <source>
        <dbReference type="ARBA" id="ARBA00012856"/>
    </source>
</evidence>
<dbReference type="SUPFAM" id="SSF53597">
    <property type="entry name" value="Dihydrofolate reductase-like"/>
    <property type="match status" value="1"/>
</dbReference>
<dbReference type="STRING" id="1202772.A0A1V9YDZ9"/>
<dbReference type="Pfam" id="PF00186">
    <property type="entry name" value="DHFR_1"/>
    <property type="match status" value="1"/>
</dbReference>
<dbReference type="Gene3D" id="3.40.430.10">
    <property type="entry name" value="Dihydrofolate Reductase, subunit A"/>
    <property type="match status" value="1"/>
</dbReference>
<dbReference type="InterPro" id="IPR012259">
    <property type="entry name" value="DHFR"/>
</dbReference>
<protein>
    <recommendedName>
        <fullName evidence="2">dihydrofolate reductase</fullName>
        <ecNumber evidence="2">1.5.1.3</ecNumber>
    </recommendedName>
</protein>
<proteinExistence type="predicted"/>
<dbReference type="OrthoDB" id="4664297at2759"/>
<evidence type="ECO:0000256" key="5">
    <source>
        <dbReference type="ARBA" id="ARBA00023002"/>
    </source>
</evidence>
<dbReference type="GO" id="GO:0050661">
    <property type="term" value="F:NADP binding"/>
    <property type="evidence" value="ECO:0007669"/>
    <property type="project" value="InterPro"/>
</dbReference>
<dbReference type="GO" id="GO:0046452">
    <property type="term" value="P:dihydrofolate metabolic process"/>
    <property type="evidence" value="ECO:0007669"/>
    <property type="project" value="TreeGrafter"/>
</dbReference>
<dbReference type="PROSITE" id="PS51330">
    <property type="entry name" value="DHFR_2"/>
    <property type="match status" value="1"/>
</dbReference>
<evidence type="ECO:0000256" key="4">
    <source>
        <dbReference type="ARBA" id="ARBA00022857"/>
    </source>
</evidence>
<accession>A0A1V9YDZ9</accession>
<dbReference type="InterPro" id="IPR024072">
    <property type="entry name" value="DHFR-like_dom_sf"/>
</dbReference>
<keyword evidence="4" id="KW-0521">NADP</keyword>
<keyword evidence="5" id="KW-0560">Oxidoreductase</keyword>